<evidence type="ECO:0000256" key="10">
    <source>
        <dbReference type="ARBA" id="ARBA00039095"/>
    </source>
</evidence>
<dbReference type="EMBL" id="JACHDE010000009">
    <property type="protein sequence ID" value="MBB5402728.1"/>
    <property type="molecule type" value="Genomic_DNA"/>
</dbReference>
<comment type="similarity">
    <text evidence="1">Belongs to the four-carbon acid sugar kinase family.</text>
</comment>
<dbReference type="AlphaFoldDB" id="A0A7W8L9T7"/>
<protein>
    <recommendedName>
        <fullName evidence="11">3-oxo-tetronate kinase</fullName>
        <ecNumber evidence="10">2.7.1.217</ecNumber>
    </recommendedName>
    <alternativeName>
        <fullName evidence="12">3-dehydrotetronate 4-kinase</fullName>
    </alternativeName>
</protein>
<keyword evidence="4" id="KW-0418">Kinase</keyword>
<evidence type="ECO:0000256" key="6">
    <source>
        <dbReference type="ARBA" id="ARBA00023277"/>
    </source>
</evidence>
<evidence type="ECO:0000259" key="13">
    <source>
        <dbReference type="Pfam" id="PF07005"/>
    </source>
</evidence>
<gene>
    <name evidence="15" type="ORF">HDG41_004814</name>
</gene>
<comment type="catalytic activity">
    <reaction evidence="7">
        <text>3-dehydro-L-erythronate + ATP = 3-dehydro-4-O-phospho-L-erythronate + ADP + H(+)</text>
        <dbReference type="Rhea" id="RHEA:52552"/>
        <dbReference type="ChEBI" id="CHEBI:15378"/>
        <dbReference type="ChEBI" id="CHEBI:30616"/>
        <dbReference type="ChEBI" id="CHEBI:136592"/>
        <dbReference type="ChEBI" id="CHEBI:136670"/>
        <dbReference type="ChEBI" id="CHEBI:456216"/>
        <dbReference type="EC" id="2.7.1.217"/>
    </reaction>
</comment>
<dbReference type="InterPro" id="IPR050007">
    <property type="entry name" value="OtnK"/>
</dbReference>
<dbReference type="Pfam" id="PF17042">
    <property type="entry name" value="NBD_C"/>
    <property type="match status" value="1"/>
</dbReference>
<name>A0A7W8L9T7_9BURK</name>
<evidence type="ECO:0000256" key="7">
    <source>
        <dbReference type="ARBA" id="ARBA00035898"/>
    </source>
</evidence>
<dbReference type="Gene3D" id="3.40.50.10840">
    <property type="entry name" value="Putative sugar-binding, N-terminal domain"/>
    <property type="match status" value="1"/>
</dbReference>
<dbReference type="Proteomes" id="UP000592820">
    <property type="component" value="Unassembled WGS sequence"/>
</dbReference>
<comment type="catalytic activity">
    <reaction evidence="8">
        <text>3-dehydro-D-erythronate + ATP = 3-dehydro-4-O-phospho-D-erythronate + ADP + H(+)</text>
        <dbReference type="Rhea" id="RHEA:52556"/>
        <dbReference type="ChEBI" id="CHEBI:15378"/>
        <dbReference type="ChEBI" id="CHEBI:30616"/>
        <dbReference type="ChEBI" id="CHEBI:57958"/>
        <dbReference type="ChEBI" id="CHEBI:136593"/>
        <dbReference type="ChEBI" id="CHEBI:456216"/>
        <dbReference type="EC" id="2.7.1.217"/>
    </reaction>
</comment>
<reference evidence="15 16" key="1">
    <citation type="submission" date="2020-08" db="EMBL/GenBank/DDBJ databases">
        <title>Genomic Encyclopedia of Type Strains, Phase IV (KMG-V): Genome sequencing to study the core and pangenomes of soil and plant-associated prokaryotes.</title>
        <authorList>
            <person name="Whitman W."/>
        </authorList>
    </citation>
    <scope>NUCLEOTIDE SEQUENCE [LARGE SCALE GENOMIC DNA]</scope>
    <source>
        <strain evidence="15 16">JPY162</strain>
    </source>
</reference>
<evidence type="ECO:0000256" key="4">
    <source>
        <dbReference type="ARBA" id="ARBA00022777"/>
    </source>
</evidence>
<accession>A0A7W8L9T7</accession>
<dbReference type="InterPro" id="IPR031475">
    <property type="entry name" value="NBD_C"/>
</dbReference>
<evidence type="ECO:0000313" key="16">
    <source>
        <dbReference type="Proteomes" id="UP000592820"/>
    </source>
</evidence>
<dbReference type="InterPro" id="IPR042213">
    <property type="entry name" value="NBD_C_sf"/>
</dbReference>
<evidence type="ECO:0000256" key="3">
    <source>
        <dbReference type="ARBA" id="ARBA00022741"/>
    </source>
</evidence>
<organism evidence="15 16">
    <name type="scientific">Paraburkholderia youngii</name>
    <dbReference type="NCBI Taxonomy" id="2782701"/>
    <lineage>
        <taxon>Bacteria</taxon>
        <taxon>Pseudomonadati</taxon>
        <taxon>Pseudomonadota</taxon>
        <taxon>Betaproteobacteria</taxon>
        <taxon>Burkholderiales</taxon>
        <taxon>Burkholderiaceae</taxon>
        <taxon>Paraburkholderia</taxon>
    </lineage>
</organism>
<keyword evidence="3" id="KW-0547">Nucleotide-binding</keyword>
<sequence>MTARTKPALLGCIADDFTGATDLANMLVRGGMRTVQTIGVPTSNEAPGADAPGAAALDADALVVALKSRTIPAADAVAQSLAALAWLRAQGCRQFFFKYCSTFDSTDAGNIGPVTDALLNALSAEFAERASFTIACSAFPENGRTIFRGHLFVGDALLDESGMENHPLTPMRDANLVRVLQRQTQSKVGLVRYDRVAQGDTAVRAAFEALRADGVRIAIADAVSDADLHTLGAACADLALITGGSGVALGLPANFRRAGLLGEQTHAAQLPRVEGLSAVLAGSASKATNAQVAAWCATRPAFRIDPLAAARGEDVVGEALEFAQQRFVHAEPVLIYATASPDEVQAVQRELGVNEAGHLVEKTLASIARGLRERGVRKFVVAGGETSGAVVQALDVRMLRIGAQIDPGVPATATTEAEPLALALKSGNFGATDFFDKALRHLDGAAQ</sequence>
<keyword evidence="6" id="KW-0119">Carbohydrate metabolism</keyword>
<dbReference type="EC" id="2.7.1.217" evidence="10"/>
<comment type="caution">
    <text evidence="15">The sequence shown here is derived from an EMBL/GenBank/DDBJ whole genome shotgun (WGS) entry which is preliminary data.</text>
</comment>
<dbReference type="RefSeq" id="WP_184227332.1">
    <property type="nucleotide sequence ID" value="NZ_JACHDE010000009.1"/>
</dbReference>
<evidence type="ECO:0000256" key="11">
    <source>
        <dbReference type="ARBA" id="ARBA00039461"/>
    </source>
</evidence>
<evidence type="ECO:0000256" key="12">
    <source>
        <dbReference type="ARBA" id="ARBA00041377"/>
    </source>
</evidence>
<evidence type="ECO:0000256" key="9">
    <source>
        <dbReference type="ARBA" id="ARBA00037335"/>
    </source>
</evidence>
<evidence type="ECO:0000256" key="1">
    <source>
        <dbReference type="ARBA" id="ARBA00005715"/>
    </source>
</evidence>
<comment type="function">
    <text evidence="9">Catalyzes the ATP-dependent phosphorylation of 3-oxo-tetronate to 3-oxo-tetronate 4-phosphate.</text>
</comment>
<dbReference type="SUPFAM" id="SSF142764">
    <property type="entry name" value="YgbK-like"/>
    <property type="match status" value="1"/>
</dbReference>
<evidence type="ECO:0000256" key="5">
    <source>
        <dbReference type="ARBA" id="ARBA00022840"/>
    </source>
</evidence>
<keyword evidence="5" id="KW-0067">ATP-binding</keyword>
<feature type="domain" description="Four-carbon acid sugar kinase N-terminal" evidence="13">
    <location>
        <begin position="10"/>
        <end position="250"/>
    </location>
</feature>
<dbReference type="GO" id="GO:0016301">
    <property type="term" value="F:kinase activity"/>
    <property type="evidence" value="ECO:0007669"/>
    <property type="project" value="UniProtKB-KW"/>
</dbReference>
<evidence type="ECO:0000256" key="8">
    <source>
        <dbReference type="ARBA" id="ARBA00036346"/>
    </source>
</evidence>
<evidence type="ECO:0000259" key="14">
    <source>
        <dbReference type="Pfam" id="PF17042"/>
    </source>
</evidence>
<evidence type="ECO:0000313" key="15">
    <source>
        <dbReference type="EMBL" id="MBB5402728.1"/>
    </source>
</evidence>
<dbReference type="InterPro" id="IPR037051">
    <property type="entry name" value="4-carb_acid_sugar_kinase_N_sf"/>
</dbReference>
<keyword evidence="2" id="KW-0808">Transferase</keyword>
<dbReference type="Pfam" id="PF07005">
    <property type="entry name" value="SBD_N"/>
    <property type="match status" value="1"/>
</dbReference>
<proteinExistence type="inferred from homology"/>
<feature type="domain" description="Four-carbon acid sugar kinase nucleotide binding" evidence="14">
    <location>
        <begin position="278"/>
        <end position="435"/>
    </location>
</feature>
<dbReference type="GO" id="GO:0005524">
    <property type="term" value="F:ATP binding"/>
    <property type="evidence" value="ECO:0007669"/>
    <property type="project" value="UniProtKB-KW"/>
</dbReference>
<dbReference type="Gene3D" id="3.40.980.20">
    <property type="entry name" value="Four-carbon acid sugar kinase, nucleotide binding domain"/>
    <property type="match status" value="1"/>
</dbReference>
<evidence type="ECO:0000256" key="2">
    <source>
        <dbReference type="ARBA" id="ARBA00022679"/>
    </source>
</evidence>
<dbReference type="InterPro" id="IPR010737">
    <property type="entry name" value="4-carb_acid_sugar_kinase_N"/>
</dbReference>
<dbReference type="NCBIfam" id="NF043035">
    <property type="entry name" value="OxoTetrKin"/>
    <property type="match status" value="1"/>
</dbReference>